<sequence>MGRSAVVDVSRAPAREADPYSWARRQADLLRAGRLGEIDPAGLAEEIDDLGEEQYDKLESALRVVLLHLLKWDHQPERRSRTWAASIREQRRRVLRRLRKNPGLKSRLEEALADAYEDACDEASGETGLPLTDFPVVRPYEYAEFMDRPVVWPGDE</sequence>
<protein>
    <submittedName>
        <fullName evidence="1">Uncharacterized protein DUF29</fullName>
    </submittedName>
</protein>
<organism evidence="1 2">
    <name type="scientific">Roseiarcus fermentans</name>
    <dbReference type="NCBI Taxonomy" id="1473586"/>
    <lineage>
        <taxon>Bacteria</taxon>
        <taxon>Pseudomonadati</taxon>
        <taxon>Pseudomonadota</taxon>
        <taxon>Alphaproteobacteria</taxon>
        <taxon>Hyphomicrobiales</taxon>
        <taxon>Roseiarcaceae</taxon>
        <taxon>Roseiarcus</taxon>
    </lineage>
</organism>
<accession>A0A366EY15</accession>
<dbReference type="PANTHER" id="PTHR34235">
    <property type="entry name" value="SLR1203 PROTEIN-RELATED"/>
    <property type="match status" value="1"/>
</dbReference>
<dbReference type="PANTHER" id="PTHR34235:SF4">
    <property type="entry name" value="SLR0291 PROTEIN"/>
    <property type="match status" value="1"/>
</dbReference>
<evidence type="ECO:0000313" key="1">
    <source>
        <dbReference type="EMBL" id="RBP06399.1"/>
    </source>
</evidence>
<dbReference type="OrthoDB" id="425753at2"/>
<evidence type="ECO:0000313" key="2">
    <source>
        <dbReference type="Proteomes" id="UP000253529"/>
    </source>
</evidence>
<name>A0A366EY15_9HYPH</name>
<dbReference type="Gene3D" id="1.20.1220.20">
    <property type="entry name" value="Uncharcterised protein PF01724"/>
    <property type="match status" value="1"/>
</dbReference>
<dbReference type="Proteomes" id="UP000253529">
    <property type="component" value="Unassembled WGS sequence"/>
</dbReference>
<reference evidence="1 2" key="1">
    <citation type="submission" date="2018-06" db="EMBL/GenBank/DDBJ databases">
        <title>Genomic Encyclopedia of Type Strains, Phase IV (KMG-IV): sequencing the most valuable type-strain genomes for metagenomic binning, comparative biology and taxonomic classification.</title>
        <authorList>
            <person name="Goeker M."/>
        </authorList>
    </citation>
    <scope>NUCLEOTIDE SEQUENCE [LARGE SCALE GENOMIC DNA]</scope>
    <source>
        <strain evidence="1 2">DSM 24875</strain>
    </source>
</reference>
<keyword evidence="2" id="KW-1185">Reference proteome</keyword>
<dbReference type="InterPro" id="IPR002636">
    <property type="entry name" value="DUF29"/>
</dbReference>
<dbReference type="AlphaFoldDB" id="A0A366EY15"/>
<gene>
    <name evidence="1" type="ORF">DFR50_13119</name>
</gene>
<comment type="caution">
    <text evidence="1">The sequence shown here is derived from an EMBL/GenBank/DDBJ whole genome shotgun (WGS) entry which is preliminary data.</text>
</comment>
<dbReference type="Pfam" id="PF01724">
    <property type="entry name" value="DUF29"/>
    <property type="match status" value="1"/>
</dbReference>
<proteinExistence type="predicted"/>
<dbReference type="EMBL" id="QNRK01000031">
    <property type="protein sequence ID" value="RBP06399.1"/>
    <property type="molecule type" value="Genomic_DNA"/>
</dbReference>